<dbReference type="EMBL" id="JAOYFB010000002">
    <property type="protein sequence ID" value="KAK4005770.1"/>
    <property type="molecule type" value="Genomic_DNA"/>
</dbReference>
<name>A0ABQ9YZZ1_9CRUS</name>
<dbReference type="Proteomes" id="UP001234178">
    <property type="component" value="Unassembled WGS sequence"/>
</dbReference>
<sequence length="59" mass="7076">MSFVAHIHPGKASWVRFSNWRMEKKKKRAIAYWARFALLARDNAYFKWMGSHQPHNEVS</sequence>
<organism evidence="1 2">
    <name type="scientific">Daphnia magna</name>
    <dbReference type="NCBI Taxonomy" id="35525"/>
    <lineage>
        <taxon>Eukaryota</taxon>
        <taxon>Metazoa</taxon>
        <taxon>Ecdysozoa</taxon>
        <taxon>Arthropoda</taxon>
        <taxon>Crustacea</taxon>
        <taxon>Branchiopoda</taxon>
        <taxon>Diplostraca</taxon>
        <taxon>Cladocera</taxon>
        <taxon>Anomopoda</taxon>
        <taxon>Daphniidae</taxon>
        <taxon>Daphnia</taxon>
    </lineage>
</organism>
<comment type="caution">
    <text evidence="1">The sequence shown here is derived from an EMBL/GenBank/DDBJ whole genome shotgun (WGS) entry which is preliminary data.</text>
</comment>
<gene>
    <name evidence="1" type="ORF">OUZ56_010848</name>
</gene>
<keyword evidence="2" id="KW-1185">Reference proteome</keyword>
<evidence type="ECO:0000313" key="2">
    <source>
        <dbReference type="Proteomes" id="UP001234178"/>
    </source>
</evidence>
<accession>A0ABQ9YZZ1</accession>
<protein>
    <submittedName>
        <fullName evidence="1">Uncharacterized protein</fullName>
    </submittedName>
</protein>
<proteinExistence type="predicted"/>
<evidence type="ECO:0000313" key="1">
    <source>
        <dbReference type="EMBL" id="KAK4005770.1"/>
    </source>
</evidence>
<reference evidence="1 2" key="1">
    <citation type="journal article" date="2023" name="Nucleic Acids Res.">
        <title>The hologenome of Daphnia magna reveals possible DNA methylation and microbiome-mediated evolution of the host genome.</title>
        <authorList>
            <person name="Chaturvedi A."/>
            <person name="Li X."/>
            <person name="Dhandapani V."/>
            <person name="Marshall H."/>
            <person name="Kissane S."/>
            <person name="Cuenca-Cambronero M."/>
            <person name="Asole G."/>
            <person name="Calvet F."/>
            <person name="Ruiz-Romero M."/>
            <person name="Marangio P."/>
            <person name="Guigo R."/>
            <person name="Rago D."/>
            <person name="Mirbahai L."/>
            <person name="Eastwood N."/>
            <person name="Colbourne J.K."/>
            <person name="Zhou J."/>
            <person name="Mallon E."/>
            <person name="Orsini L."/>
        </authorList>
    </citation>
    <scope>NUCLEOTIDE SEQUENCE [LARGE SCALE GENOMIC DNA]</scope>
    <source>
        <strain evidence="1">LRV0_1</strain>
    </source>
</reference>